<reference evidence="4" key="1">
    <citation type="submission" date="2023-01" db="EMBL/GenBank/DDBJ databases">
        <title>Sequencing of the bacterial strains from artisanal fermented milk Matsoni.</title>
        <authorList>
            <person name="Rozman V."/>
            <person name="Accetto T."/>
            <person name="Bogovic Matijasic B."/>
        </authorList>
    </citation>
    <scope>NUCLEOTIDE SEQUENCE</scope>
    <source>
        <strain evidence="4">Lbl333</strain>
    </source>
</reference>
<dbReference type="InterPro" id="IPR012706">
    <property type="entry name" value="Rib_alpha_Esp_rpt"/>
</dbReference>
<feature type="domain" description="Rib" evidence="3">
    <location>
        <begin position="348"/>
        <end position="398"/>
    </location>
</feature>
<evidence type="ECO:0000313" key="5">
    <source>
        <dbReference type="Proteomes" id="UP001210502"/>
    </source>
</evidence>
<feature type="chain" id="PRO_5043857239" evidence="2">
    <location>
        <begin position="28"/>
        <end position="409"/>
    </location>
</feature>
<evidence type="ECO:0000313" key="4">
    <source>
        <dbReference type="EMBL" id="MDA3767249.1"/>
    </source>
</evidence>
<dbReference type="Pfam" id="PF08428">
    <property type="entry name" value="Rib"/>
    <property type="match status" value="3"/>
</dbReference>
<comment type="caution">
    <text evidence="4">The sequence shown here is derived from an EMBL/GenBank/DDBJ whole genome shotgun (WGS) entry which is preliminary data.</text>
</comment>
<evidence type="ECO:0000256" key="2">
    <source>
        <dbReference type="SAM" id="SignalP"/>
    </source>
</evidence>
<evidence type="ECO:0000256" key="1">
    <source>
        <dbReference type="SAM" id="MobiDB-lite"/>
    </source>
</evidence>
<feature type="compositionally biased region" description="Basic residues" evidence="1">
    <location>
        <begin position="36"/>
        <end position="133"/>
    </location>
</feature>
<dbReference type="Proteomes" id="UP001210502">
    <property type="component" value="Unassembled WGS sequence"/>
</dbReference>
<sequence>MKNKLKAISKVSVALALLGAAVPAVEAAPTAMAAKKATKKAKKSTKRTVKKSTKKAKKAKKTTKKKVTKKVAKKTAAKKPAKKSVKKTTKKSVKKAVKKPVAKKPAKKVVKKPVAKKPAKKVVKKTTAKKPAKKVGTMADKYQPKVKSGTVNVHWGDDLDDPEDLITNRSSLPSDVDFVYLDPVNTKKGGTYKTRIQAKYEDGSMEVVGTVTFVVPMMDADKYQPTVQDVTINYGGSFDPRHDAITNAPSYFPNDPILPQFESSSDSTQFELNTDSEESFYNKEPGTYTVHVKVTYPDGSYEDTNKFKITVLPSDADKAKLSLKSSYFTVSSKETLEHETVYGDLTLNDPTRFLNIGSALPEGTVISFWDSELDSVDTPEPGKQYRVSLTVNFPDGSRYKTDDFTVDAK</sequence>
<evidence type="ECO:0000259" key="3">
    <source>
        <dbReference type="Pfam" id="PF08428"/>
    </source>
</evidence>
<feature type="domain" description="Rib" evidence="3">
    <location>
        <begin position="139"/>
        <end position="209"/>
    </location>
</feature>
<accession>A0AAW5YU92</accession>
<feature type="domain" description="Rib" evidence="3">
    <location>
        <begin position="219"/>
        <end position="305"/>
    </location>
</feature>
<organism evidence="4 5">
    <name type="scientific">Lactobacillus delbrueckii</name>
    <dbReference type="NCBI Taxonomy" id="1584"/>
    <lineage>
        <taxon>Bacteria</taxon>
        <taxon>Bacillati</taxon>
        <taxon>Bacillota</taxon>
        <taxon>Bacilli</taxon>
        <taxon>Lactobacillales</taxon>
        <taxon>Lactobacillaceae</taxon>
        <taxon>Lactobacillus</taxon>
    </lineage>
</organism>
<dbReference type="InterPro" id="IPR059115">
    <property type="entry name" value="Rib"/>
</dbReference>
<proteinExistence type="predicted"/>
<dbReference type="AlphaFoldDB" id="A0AAW5YU92"/>
<dbReference type="RefSeq" id="WP_271024046.1">
    <property type="nucleotide sequence ID" value="NZ_JAQIEY010000004.1"/>
</dbReference>
<feature type="signal peptide" evidence="2">
    <location>
        <begin position="1"/>
        <end position="27"/>
    </location>
</feature>
<dbReference type="NCBIfam" id="TIGR02331">
    <property type="entry name" value="rib_alpha"/>
    <property type="match status" value="1"/>
</dbReference>
<protein>
    <submittedName>
        <fullName evidence="4">Rib/alpha-like domain-containing protein</fullName>
    </submittedName>
</protein>
<feature type="region of interest" description="Disordered" evidence="1">
    <location>
        <begin position="36"/>
        <end position="135"/>
    </location>
</feature>
<keyword evidence="2" id="KW-0732">Signal</keyword>
<name>A0AAW5YU92_9LACO</name>
<dbReference type="EMBL" id="JAQIEY010000004">
    <property type="protein sequence ID" value="MDA3767249.1"/>
    <property type="molecule type" value="Genomic_DNA"/>
</dbReference>
<gene>
    <name evidence="4" type="ORF">PF586_01885</name>
</gene>